<evidence type="ECO:0000313" key="6">
    <source>
        <dbReference type="Proteomes" id="UP000318437"/>
    </source>
</evidence>
<feature type="domain" description="Glycosyltransferase 2-like" evidence="4">
    <location>
        <begin position="15"/>
        <end position="176"/>
    </location>
</feature>
<dbReference type="GO" id="GO:0047267">
    <property type="term" value="F:undecaprenyl-phosphate mannosyltransferase activity"/>
    <property type="evidence" value="ECO:0007669"/>
    <property type="project" value="UniProtKB-EC"/>
</dbReference>
<dbReference type="InterPro" id="IPR029044">
    <property type="entry name" value="Nucleotide-diphossugar_trans"/>
</dbReference>
<dbReference type="EMBL" id="SJPS01000002">
    <property type="protein sequence ID" value="TWU28429.1"/>
    <property type="molecule type" value="Genomic_DNA"/>
</dbReference>
<keyword evidence="3 5" id="KW-0808">Transferase</keyword>
<dbReference type="InterPro" id="IPR001173">
    <property type="entry name" value="Glyco_trans_2-like"/>
</dbReference>
<keyword evidence="6" id="KW-1185">Reference proteome</keyword>
<accession>A0A5C6D0L6</accession>
<dbReference type="GO" id="GO:0004582">
    <property type="term" value="F:dolichyl-phosphate beta-D-mannosyltransferase activity"/>
    <property type="evidence" value="ECO:0007669"/>
    <property type="project" value="InterPro"/>
</dbReference>
<dbReference type="SUPFAM" id="SSF53448">
    <property type="entry name" value="Nucleotide-diphospho-sugar transferases"/>
    <property type="match status" value="1"/>
</dbReference>
<evidence type="ECO:0000313" key="5">
    <source>
        <dbReference type="EMBL" id="TWU28429.1"/>
    </source>
</evidence>
<dbReference type="GO" id="GO:0009247">
    <property type="term" value="P:glycolipid biosynthetic process"/>
    <property type="evidence" value="ECO:0007669"/>
    <property type="project" value="TreeGrafter"/>
</dbReference>
<dbReference type="PANTHER" id="PTHR43398:SF1">
    <property type="entry name" value="DOLICHOL-PHOSPHATE MANNOSYLTRANSFERASE SUBUNIT 1"/>
    <property type="match status" value="1"/>
</dbReference>
<proteinExistence type="inferred from homology"/>
<evidence type="ECO:0000256" key="3">
    <source>
        <dbReference type="ARBA" id="ARBA00022679"/>
    </source>
</evidence>
<evidence type="ECO:0000256" key="2">
    <source>
        <dbReference type="ARBA" id="ARBA00022676"/>
    </source>
</evidence>
<dbReference type="RefSeq" id="WP_146449889.1">
    <property type="nucleotide sequence ID" value="NZ_SJPS01000002.1"/>
</dbReference>
<comment type="similarity">
    <text evidence="1">Belongs to the glycosyltransferase 2 family.</text>
</comment>
<reference evidence="5 6" key="1">
    <citation type="submission" date="2019-02" db="EMBL/GenBank/DDBJ databases">
        <title>Deep-cultivation of Planctomycetes and their phenomic and genomic characterization uncovers novel biology.</title>
        <authorList>
            <person name="Wiegand S."/>
            <person name="Jogler M."/>
            <person name="Boedeker C."/>
            <person name="Pinto D."/>
            <person name="Vollmers J."/>
            <person name="Rivas-Marin E."/>
            <person name="Kohn T."/>
            <person name="Peeters S.H."/>
            <person name="Heuer A."/>
            <person name="Rast P."/>
            <person name="Oberbeckmann S."/>
            <person name="Bunk B."/>
            <person name="Jeske O."/>
            <person name="Meyerdierks A."/>
            <person name="Storesund J.E."/>
            <person name="Kallscheuer N."/>
            <person name="Luecker S."/>
            <person name="Lage O.M."/>
            <person name="Pohl T."/>
            <person name="Merkel B.J."/>
            <person name="Hornburger P."/>
            <person name="Mueller R.-W."/>
            <person name="Bruemmer F."/>
            <person name="Labrenz M."/>
            <person name="Spormann A.M."/>
            <person name="Op Den Camp H."/>
            <person name="Overmann J."/>
            <person name="Amann R."/>
            <person name="Jetten M.S.M."/>
            <person name="Mascher T."/>
            <person name="Medema M.H."/>
            <person name="Devos D.P."/>
            <person name="Kaster A.-K."/>
            <person name="Ovreas L."/>
            <person name="Rohde M."/>
            <person name="Galperin M.Y."/>
            <person name="Jogler C."/>
        </authorList>
    </citation>
    <scope>NUCLEOTIDE SEQUENCE [LARGE SCALE GENOMIC DNA]</scope>
    <source>
        <strain evidence="5 6">Pla144</strain>
    </source>
</reference>
<dbReference type="CDD" id="cd06442">
    <property type="entry name" value="DPM1_like"/>
    <property type="match status" value="1"/>
</dbReference>
<organism evidence="5 6">
    <name type="scientific">Bythopirellula polymerisocia</name>
    <dbReference type="NCBI Taxonomy" id="2528003"/>
    <lineage>
        <taxon>Bacteria</taxon>
        <taxon>Pseudomonadati</taxon>
        <taxon>Planctomycetota</taxon>
        <taxon>Planctomycetia</taxon>
        <taxon>Pirellulales</taxon>
        <taxon>Lacipirellulaceae</taxon>
        <taxon>Bythopirellula</taxon>
    </lineage>
</organism>
<evidence type="ECO:0000259" key="4">
    <source>
        <dbReference type="Pfam" id="PF00535"/>
    </source>
</evidence>
<dbReference type="PANTHER" id="PTHR43398">
    <property type="entry name" value="DOLICHOL-PHOSPHATE MANNOSYLTRANSFERASE SUBUNIT 1"/>
    <property type="match status" value="1"/>
</dbReference>
<dbReference type="Proteomes" id="UP000318437">
    <property type="component" value="Unassembled WGS sequence"/>
</dbReference>
<evidence type="ECO:0000256" key="1">
    <source>
        <dbReference type="ARBA" id="ARBA00006739"/>
    </source>
</evidence>
<name>A0A5C6D0L6_9BACT</name>
<dbReference type="GO" id="GO:0016020">
    <property type="term" value="C:membrane"/>
    <property type="evidence" value="ECO:0007669"/>
    <property type="project" value="GOC"/>
</dbReference>
<dbReference type="EC" id="2.4.1.54" evidence="5"/>
<keyword evidence="2 5" id="KW-0328">Glycosyltransferase</keyword>
<dbReference type="OrthoDB" id="9810303at2"/>
<comment type="caution">
    <text evidence="5">The sequence shown here is derived from an EMBL/GenBank/DDBJ whole genome shotgun (WGS) entry which is preliminary data.</text>
</comment>
<dbReference type="Gene3D" id="3.90.550.10">
    <property type="entry name" value="Spore Coat Polysaccharide Biosynthesis Protein SpsA, Chain A"/>
    <property type="match status" value="1"/>
</dbReference>
<sequence length="244" mass="26996">MAATQKDFRLLLVGLATYNEMENLPALVARIHVELPMANVLVVDDNSPDGTGRWCRDFAAKNSWFSCMVREGKLGLGSALALLMQTAIEQGATHLLTMDADWSHPPEQLPAMVAAAEHADVVIGSRYCEGGAIEGWPARRRLMSRVVNKASRIILGIPIGDFSGNYRVYSCRLLAEVSWDELRSDGYAFIEEVLWHLKAAGATFAEVPITFVDRMAGESKISWREMVGAGRMLGSLAWRRIRSE</sequence>
<gene>
    <name evidence="5" type="ORF">Pla144_17180</name>
</gene>
<dbReference type="InterPro" id="IPR039528">
    <property type="entry name" value="DPM1-like"/>
</dbReference>
<dbReference type="Pfam" id="PF00535">
    <property type="entry name" value="Glycos_transf_2"/>
    <property type="match status" value="1"/>
</dbReference>
<protein>
    <submittedName>
        <fullName evidence="5">Undecaprenyl-phosphate mannosyltransferase</fullName>
        <ecNumber evidence="5">2.4.1.54</ecNumber>
    </submittedName>
</protein>
<dbReference type="AlphaFoldDB" id="A0A5C6D0L6"/>
<dbReference type="FunFam" id="3.90.550.10:FF:000122">
    <property type="entry name" value="Dolichol-phosphate mannosyltransferase subunit 1"/>
    <property type="match status" value="1"/>
</dbReference>